<protein>
    <recommendedName>
        <fullName evidence="1">BIG2 domain-containing protein</fullName>
    </recommendedName>
</protein>
<dbReference type="SUPFAM" id="SSF49373">
    <property type="entry name" value="Invasin/intimin cell-adhesion fragments"/>
    <property type="match status" value="1"/>
</dbReference>
<gene>
    <name evidence="2" type="ORF">ADUPG1_004658</name>
</gene>
<dbReference type="InterPro" id="IPR003343">
    <property type="entry name" value="Big_2"/>
</dbReference>
<evidence type="ECO:0000259" key="1">
    <source>
        <dbReference type="Pfam" id="PF02368"/>
    </source>
</evidence>
<feature type="domain" description="BIG2" evidence="1">
    <location>
        <begin position="30"/>
        <end position="65"/>
    </location>
</feature>
<accession>A0ABQ5K6M0</accession>
<proteinExistence type="predicted"/>
<organism evidence="2 3">
    <name type="scientific">Aduncisulcus paluster</name>
    <dbReference type="NCBI Taxonomy" id="2918883"/>
    <lineage>
        <taxon>Eukaryota</taxon>
        <taxon>Metamonada</taxon>
        <taxon>Carpediemonas-like organisms</taxon>
        <taxon>Aduncisulcus</taxon>
    </lineage>
</organism>
<keyword evidence="3" id="KW-1185">Reference proteome</keyword>
<dbReference type="Pfam" id="PF02368">
    <property type="entry name" value="Big_2"/>
    <property type="match status" value="1"/>
</dbReference>
<dbReference type="InterPro" id="IPR008964">
    <property type="entry name" value="Invasin/intimin_cell_adhesion"/>
</dbReference>
<evidence type="ECO:0000313" key="3">
    <source>
        <dbReference type="Proteomes" id="UP001057375"/>
    </source>
</evidence>
<sequence>MPALYIGQVFEVNHILYPIHGKTLSDVILTDVEWSSSDEDIASVDGNRVTAHKLGEFTLTVKTKDSGRT</sequence>
<dbReference type="Proteomes" id="UP001057375">
    <property type="component" value="Unassembled WGS sequence"/>
</dbReference>
<dbReference type="Gene3D" id="2.60.40.1080">
    <property type="match status" value="1"/>
</dbReference>
<evidence type="ECO:0000313" key="2">
    <source>
        <dbReference type="EMBL" id="GKT25776.1"/>
    </source>
</evidence>
<feature type="non-terminal residue" evidence="2">
    <location>
        <position position="69"/>
    </location>
</feature>
<comment type="caution">
    <text evidence="2">The sequence shown here is derived from an EMBL/GenBank/DDBJ whole genome shotgun (WGS) entry which is preliminary data.</text>
</comment>
<name>A0ABQ5K6M0_9EUKA</name>
<reference evidence="2" key="1">
    <citation type="submission" date="2022-03" db="EMBL/GenBank/DDBJ databases">
        <title>Draft genome sequence of Aduncisulcus paluster, a free-living microaerophilic Fornicata.</title>
        <authorList>
            <person name="Yuyama I."/>
            <person name="Kume K."/>
            <person name="Tamura T."/>
            <person name="Inagaki Y."/>
            <person name="Hashimoto T."/>
        </authorList>
    </citation>
    <scope>NUCLEOTIDE SEQUENCE</scope>
    <source>
        <strain evidence="2">NY0171</strain>
    </source>
</reference>
<dbReference type="EMBL" id="BQXS01007149">
    <property type="protein sequence ID" value="GKT25776.1"/>
    <property type="molecule type" value="Genomic_DNA"/>
</dbReference>